<organism evidence="2 3">
    <name type="scientific">Sinomicrobium pectinilyticum</name>
    <dbReference type="NCBI Taxonomy" id="1084421"/>
    <lineage>
        <taxon>Bacteria</taxon>
        <taxon>Pseudomonadati</taxon>
        <taxon>Bacteroidota</taxon>
        <taxon>Flavobacteriia</taxon>
        <taxon>Flavobacteriales</taxon>
        <taxon>Flavobacteriaceae</taxon>
        <taxon>Sinomicrobium</taxon>
    </lineage>
</organism>
<feature type="region of interest" description="Disordered" evidence="1">
    <location>
        <begin position="1"/>
        <end position="24"/>
    </location>
</feature>
<dbReference type="AlphaFoldDB" id="A0A3N0F596"/>
<name>A0A3N0F596_SINP1</name>
<keyword evidence="3" id="KW-1185">Reference proteome</keyword>
<protein>
    <submittedName>
        <fullName evidence="2">Uncharacterized protein</fullName>
    </submittedName>
</protein>
<evidence type="ECO:0000313" key="2">
    <source>
        <dbReference type="EMBL" id="RNL95241.1"/>
    </source>
</evidence>
<accession>A0A3N0F596</accession>
<reference evidence="2 3" key="1">
    <citation type="submission" date="2018-10" db="EMBL/GenBank/DDBJ databases">
        <title>Sinomicrobium pectinilyticum sp. nov., a pectinase-producing bacterium isolated from alkaline and saline soil, and emended description of the genus Sinomicrobium.</title>
        <authorList>
            <person name="Cheng B."/>
            <person name="Li C."/>
            <person name="Lai Q."/>
            <person name="Du M."/>
            <person name="Shao Z."/>
            <person name="Xu P."/>
            <person name="Yang C."/>
        </authorList>
    </citation>
    <scope>NUCLEOTIDE SEQUENCE [LARGE SCALE GENOMIC DNA]</scope>
    <source>
        <strain evidence="2 3">5DNS001</strain>
    </source>
</reference>
<proteinExistence type="predicted"/>
<dbReference type="EMBL" id="RJTM01000002">
    <property type="protein sequence ID" value="RNL95241.1"/>
    <property type="molecule type" value="Genomic_DNA"/>
</dbReference>
<evidence type="ECO:0000256" key="1">
    <source>
        <dbReference type="SAM" id="MobiDB-lite"/>
    </source>
</evidence>
<comment type="caution">
    <text evidence="2">The sequence shown here is derived from an EMBL/GenBank/DDBJ whole genome shotgun (WGS) entry which is preliminary data.</text>
</comment>
<gene>
    <name evidence="2" type="ORF">ED312_01210</name>
</gene>
<sequence>MYYEFPFTGKKHRSGKKEKQPEKRVISKIAGNDVENTCFKIRDLQNRSPLSFKFSIRATNPTTLTGKGAIRNGVVKYTYGEL</sequence>
<dbReference type="Proteomes" id="UP000267469">
    <property type="component" value="Unassembled WGS sequence"/>
</dbReference>
<dbReference type="RefSeq" id="WP_123214153.1">
    <property type="nucleotide sequence ID" value="NZ_RJTM01000002.1"/>
</dbReference>
<evidence type="ECO:0000313" key="3">
    <source>
        <dbReference type="Proteomes" id="UP000267469"/>
    </source>
</evidence>